<dbReference type="Pfam" id="PF00512">
    <property type="entry name" value="HisKA"/>
    <property type="match status" value="1"/>
</dbReference>
<keyword evidence="5" id="KW-0547">Nucleotide-binding</keyword>
<feature type="transmembrane region" description="Helical" evidence="9">
    <location>
        <begin position="42"/>
        <end position="59"/>
    </location>
</feature>
<dbReference type="Gene3D" id="3.30.565.10">
    <property type="entry name" value="Histidine kinase-like ATPase, C-terminal domain"/>
    <property type="match status" value="1"/>
</dbReference>
<dbReference type="SMART" id="SM00388">
    <property type="entry name" value="HisKA"/>
    <property type="match status" value="1"/>
</dbReference>
<dbReference type="CDD" id="cd00082">
    <property type="entry name" value="HisKA"/>
    <property type="match status" value="1"/>
</dbReference>
<feature type="transmembrane region" description="Helical" evidence="9">
    <location>
        <begin position="150"/>
        <end position="168"/>
    </location>
</feature>
<evidence type="ECO:0000256" key="6">
    <source>
        <dbReference type="ARBA" id="ARBA00022777"/>
    </source>
</evidence>
<evidence type="ECO:0000256" key="2">
    <source>
        <dbReference type="ARBA" id="ARBA00012438"/>
    </source>
</evidence>
<gene>
    <name evidence="11" type="ORF">QYG89_13180</name>
</gene>
<dbReference type="RefSeq" id="WP_404318075.1">
    <property type="nucleotide sequence ID" value="NZ_JAUIYO010000012.1"/>
</dbReference>
<dbReference type="InterPro" id="IPR003594">
    <property type="entry name" value="HATPase_dom"/>
</dbReference>
<evidence type="ECO:0000256" key="3">
    <source>
        <dbReference type="ARBA" id="ARBA00022553"/>
    </source>
</evidence>
<dbReference type="EMBL" id="JAUIYO010000012">
    <property type="protein sequence ID" value="MFK2826602.1"/>
    <property type="molecule type" value="Genomic_DNA"/>
</dbReference>
<feature type="transmembrane region" description="Helical" evidence="9">
    <location>
        <begin position="112"/>
        <end position="130"/>
    </location>
</feature>
<keyword evidence="9" id="KW-1133">Transmembrane helix</keyword>
<dbReference type="PANTHER" id="PTHR43065">
    <property type="entry name" value="SENSOR HISTIDINE KINASE"/>
    <property type="match status" value="1"/>
</dbReference>
<dbReference type="InterPro" id="IPR036890">
    <property type="entry name" value="HATPase_C_sf"/>
</dbReference>
<comment type="caution">
    <text evidence="11">The sequence shown here is derived from an EMBL/GenBank/DDBJ whole genome shotgun (WGS) entry which is preliminary data.</text>
</comment>
<dbReference type="PRINTS" id="PR00344">
    <property type="entry name" value="BCTRLSENSOR"/>
</dbReference>
<keyword evidence="12" id="KW-1185">Reference proteome</keyword>
<evidence type="ECO:0000256" key="8">
    <source>
        <dbReference type="ARBA" id="ARBA00023012"/>
    </source>
</evidence>
<sequence length="404" mass="45704">MNTLDTHINKKLYYSTVIIVITIMIMGLLIDNPRFGKLEMGFISHSVLVVVLSVCLLLYPKHVTHVCRAIIMIVASVYFYTLFFLYPDTWSNFIFLCFIPAISILFFDSKLFYFSLILNSLSITLTFSYIALVDQGHLYPYIKRDLIGNVINFVGSQVIIYFIFYLSYGRMKRQQLYYEQIKQSERLKTAGQLAAAVAHEIRNPLTVVNGFLQLYEKDSSLSEGIKKHFSLMINELNTAEQVISQLLSIAKPNKDHETETVNVKAVLQSVTDLLHSYGLLHDNKIEFNMVEECYIAANKIEFKQLLINIIKNAIEASGVGESVMITAGRKKDFVEIKVIDCGHGMSEAEVESLGTPFYSLKSKGTGLGMMICYNIATKYKGTIDFQSKKGEGTTVTICFPAKHL</sequence>
<evidence type="ECO:0000256" key="4">
    <source>
        <dbReference type="ARBA" id="ARBA00022679"/>
    </source>
</evidence>
<dbReference type="Proteomes" id="UP001619911">
    <property type="component" value="Unassembled WGS sequence"/>
</dbReference>
<feature type="transmembrane region" description="Helical" evidence="9">
    <location>
        <begin position="12"/>
        <end position="30"/>
    </location>
</feature>
<dbReference type="Pfam" id="PF02518">
    <property type="entry name" value="HATPase_c"/>
    <property type="match status" value="1"/>
</dbReference>
<dbReference type="EC" id="2.7.13.3" evidence="2"/>
<dbReference type="InterPro" id="IPR005467">
    <property type="entry name" value="His_kinase_dom"/>
</dbReference>
<organism evidence="11 12">
    <name type="scientific">Bacillus lumedeiriae</name>
    <dbReference type="NCBI Taxonomy" id="3058829"/>
    <lineage>
        <taxon>Bacteria</taxon>
        <taxon>Bacillati</taxon>
        <taxon>Bacillota</taxon>
        <taxon>Bacilli</taxon>
        <taxon>Bacillales</taxon>
        <taxon>Bacillaceae</taxon>
        <taxon>Bacillus</taxon>
    </lineage>
</organism>
<comment type="catalytic activity">
    <reaction evidence="1">
        <text>ATP + protein L-histidine = ADP + protein N-phospho-L-histidine.</text>
        <dbReference type="EC" id="2.7.13.3"/>
    </reaction>
</comment>
<keyword evidence="8" id="KW-0902">Two-component regulatory system</keyword>
<proteinExistence type="predicted"/>
<feature type="transmembrane region" description="Helical" evidence="9">
    <location>
        <begin position="66"/>
        <end position="84"/>
    </location>
</feature>
<evidence type="ECO:0000313" key="11">
    <source>
        <dbReference type="EMBL" id="MFK2826602.1"/>
    </source>
</evidence>
<dbReference type="InterPro" id="IPR003661">
    <property type="entry name" value="HisK_dim/P_dom"/>
</dbReference>
<accession>A0ABW8IAS7</accession>
<dbReference type="SMART" id="SM00387">
    <property type="entry name" value="HATPase_c"/>
    <property type="match status" value="1"/>
</dbReference>
<dbReference type="InterPro" id="IPR004358">
    <property type="entry name" value="Sig_transdc_His_kin-like_C"/>
</dbReference>
<evidence type="ECO:0000256" key="1">
    <source>
        <dbReference type="ARBA" id="ARBA00000085"/>
    </source>
</evidence>
<dbReference type="PANTHER" id="PTHR43065:SF46">
    <property type="entry name" value="C4-DICARBOXYLATE TRANSPORT SENSOR PROTEIN DCTB"/>
    <property type="match status" value="1"/>
</dbReference>
<keyword evidence="4" id="KW-0808">Transferase</keyword>
<dbReference type="PROSITE" id="PS50109">
    <property type="entry name" value="HIS_KIN"/>
    <property type="match status" value="1"/>
</dbReference>
<feature type="transmembrane region" description="Helical" evidence="9">
    <location>
        <begin position="90"/>
        <end position="107"/>
    </location>
</feature>
<keyword evidence="7" id="KW-0067">ATP-binding</keyword>
<dbReference type="InterPro" id="IPR036097">
    <property type="entry name" value="HisK_dim/P_sf"/>
</dbReference>
<evidence type="ECO:0000313" key="12">
    <source>
        <dbReference type="Proteomes" id="UP001619911"/>
    </source>
</evidence>
<feature type="domain" description="Histidine kinase" evidence="10">
    <location>
        <begin position="196"/>
        <end position="403"/>
    </location>
</feature>
<dbReference type="Gene3D" id="1.10.287.130">
    <property type="match status" value="1"/>
</dbReference>
<evidence type="ECO:0000259" key="10">
    <source>
        <dbReference type="PROSITE" id="PS50109"/>
    </source>
</evidence>
<evidence type="ECO:0000256" key="5">
    <source>
        <dbReference type="ARBA" id="ARBA00022741"/>
    </source>
</evidence>
<reference evidence="11 12" key="1">
    <citation type="submission" date="2023-07" db="EMBL/GenBank/DDBJ databases">
        <title>Bacillus lucianemedeirus sp. nov, a new species isolated from an immunobiological production facility.</title>
        <authorList>
            <person name="Costa L.V."/>
            <person name="Miranda R.V.S.L."/>
            <person name="Brandao M.L.L."/>
            <person name="Reis C.M.F."/>
            <person name="Frazao A.M."/>
            <person name="Cruz F.V."/>
            <person name="Baio P.V.P."/>
            <person name="Veras J.F.C."/>
            <person name="Ramos J.N."/>
            <person name="Vieira V."/>
        </authorList>
    </citation>
    <scope>NUCLEOTIDE SEQUENCE [LARGE SCALE GENOMIC DNA]</scope>
    <source>
        <strain evidence="11 12">B190/17</strain>
    </source>
</reference>
<evidence type="ECO:0000256" key="7">
    <source>
        <dbReference type="ARBA" id="ARBA00022840"/>
    </source>
</evidence>
<keyword evidence="3" id="KW-0597">Phosphoprotein</keyword>
<name>A0ABW8IAS7_9BACI</name>
<protein>
    <recommendedName>
        <fullName evidence="2">histidine kinase</fullName>
        <ecNumber evidence="2">2.7.13.3</ecNumber>
    </recommendedName>
</protein>
<dbReference type="GO" id="GO:0016301">
    <property type="term" value="F:kinase activity"/>
    <property type="evidence" value="ECO:0007669"/>
    <property type="project" value="UniProtKB-KW"/>
</dbReference>
<dbReference type="SUPFAM" id="SSF47384">
    <property type="entry name" value="Homodimeric domain of signal transducing histidine kinase"/>
    <property type="match status" value="1"/>
</dbReference>
<keyword evidence="9" id="KW-0812">Transmembrane</keyword>
<keyword evidence="9" id="KW-0472">Membrane</keyword>
<dbReference type="SUPFAM" id="SSF55874">
    <property type="entry name" value="ATPase domain of HSP90 chaperone/DNA topoisomerase II/histidine kinase"/>
    <property type="match status" value="1"/>
</dbReference>
<evidence type="ECO:0000256" key="9">
    <source>
        <dbReference type="SAM" id="Phobius"/>
    </source>
</evidence>
<keyword evidence="6 11" id="KW-0418">Kinase</keyword>